<gene>
    <name evidence="2" type="ORF">AB182_18360</name>
</gene>
<dbReference type="Proteomes" id="UP000035479">
    <property type="component" value="Chromosome"/>
</dbReference>
<dbReference type="AlphaFoldDB" id="A0AAC8QQK8"/>
<dbReference type="EMBL" id="CP011602">
    <property type="protein sequence ID" value="AKL13140.1"/>
    <property type="molecule type" value="Genomic_DNA"/>
</dbReference>
<keyword evidence="1" id="KW-1133">Transmembrane helix</keyword>
<feature type="transmembrane region" description="Helical" evidence="1">
    <location>
        <begin position="59"/>
        <end position="77"/>
    </location>
</feature>
<evidence type="ECO:0000313" key="2">
    <source>
        <dbReference type="EMBL" id="AKL13140.1"/>
    </source>
</evidence>
<evidence type="ECO:0000256" key="1">
    <source>
        <dbReference type="SAM" id="Phobius"/>
    </source>
</evidence>
<keyword evidence="1" id="KW-0812">Transmembrane</keyword>
<evidence type="ECO:0000313" key="3">
    <source>
        <dbReference type="Proteomes" id="UP000035479"/>
    </source>
</evidence>
<protein>
    <submittedName>
        <fullName evidence="2">Uncharacterized protein</fullName>
    </submittedName>
</protein>
<keyword evidence="1" id="KW-0472">Membrane</keyword>
<organism evidence="2 3">
    <name type="scientific">Phytobacter ursingii</name>
    <dbReference type="NCBI Taxonomy" id="1972431"/>
    <lineage>
        <taxon>Bacteria</taxon>
        <taxon>Pseudomonadati</taxon>
        <taxon>Pseudomonadota</taxon>
        <taxon>Gammaproteobacteria</taxon>
        <taxon>Enterobacterales</taxon>
        <taxon>Enterobacteriaceae</taxon>
        <taxon>Phytobacter</taxon>
    </lineage>
</organism>
<dbReference type="KEGG" id="kin:AB182_18360"/>
<name>A0AAC8QQK8_9ENTR</name>
<sequence length="94" mass="11005">MMQSAVMLHQDDKQRMRVILFNTLSSSIAFCIAVNKYQAQVDKYHDDRKWSWLPFHFKRRSGLESGVASFFGVIFIAKSSGLCRKRINKDEFKL</sequence>
<proteinExistence type="predicted"/>
<accession>A0AAC8QQK8</accession>
<feature type="transmembrane region" description="Helical" evidence="1">
    <location>
        <begin position="20"/>
        <end position="39"/>
    </location>
</feature>
<reference evidence="2 3" key="1">
    <citation type="submission" date="2015-06" db="EMBL/GenBank/DDBJ databases">
        <title>Rapid spread of a carbapenem resistance gene driven by multiple levels of genetic mobility.</title>
        <authorList>
            <person name="Sheppard A.E."/>
            <person name="Stoesser N."/>
            <person name="Wilson D."/>
            <person name="Sebra R."/>
            <person name="Kasarskis A."/>
            <person name="Anson L."/>
            <person name="Giess A."/>
            <person name="Pankhurst L."/>
            <person name="Vaughan A."/>
            <person name="Grim C.J."/>
            <person name="Cox H."/>
            <person name="Yeh A."/>
            <person name="Sifri C.D."/>
            <person name="Walker S."/>
            <person name="Peto T.E."/>
            <person name="Crook D.W."/>
            <person name="Mathers A.J."/>
        </authorList>
    </citation>
    <scope>NUCLEOTIDE SEQUENCE [LARGE SCALE GENOMIC DNA]</scope>
    <source>
        <strain evidence="2 3">CAV1151</strain>
    </source>
</reference>